<evidence type="ECO:0000313" key="2">
    <source>
        <dbReference type="EMBL" id="DAF96633.1"/>
    </source>
</evidence>
<accession>A0A8S5UQ61</accession>
<dbReference type="EMBL" id="BK016120">
    <property type="protein sequence ID" value="DAF96633.1"/>
    <property type="molecule type" value="Genomic_DNA"/>
</dbReference>
<proteinExistence type="predicted"/>
<feature type="region of interest" description="Disordered" evidence="1">
    <location>
        <begin position="1"/>
        <end position="31"/>
    </location>
</feature>
<protein>
    <submittedName>
        <fullName evidence="2">Uncharacterized protein</fullName>
    </submittedName>
</protein>
<name>A0A8S5UQ61_9CAUD</name>
<reference evidence="2" key="1">
    <citation type="journal article" date="2021" name="Proc. Natl. Acad. Sci. U.S.A.">
        <title>A Catalog of Tens of Thousands of Viruses from Human Metagenomes Reveals Hidden Associations with Chronic Diseases.</title>
        <authorList>
            <person name="Tisza M.J."/>
            <person name="Buck C.B."/>
        </authorList>
    </citation>
    <scope>NUCLEOTIDE SEQUENCE</scope>
    <source>
        <strain evidence="2">CtfrT39</strain>
    </source>
</reference>
<feature type="compositionally biased region" description="Low complexity" evidence="1">
    <location>
        <begin position="1"/>
        <end position="10"/>
    </location>
</feature>
<sequence length="31" mass="3168">MSPPSSRNPNPLSPPFPAIPSLVQPGKGSPL</sequence>
<organism evidence="2">
    <name type="scientific">Siphoviridae sp. ctfrT39</name>
    <dbReference type="NCBI Taxonomy" id="2825598"/>
    <lineage>
        <taxon>Viruses</taxon>
        <taxon>Duplodnaviria</taxon>
        <taxon>Heunggongvirae</taxon>
        <taxon>Uroviricota</taxon>
        <taxon>Caudoviricetes</taxon>
    </lineage>
</organism>
<evidence type="ECO:0000256" key="1">
    <source>
        <dbReference type="SAM" id="MobiDB-lite"/>
    </source>
</evidence>